<dbReference type="RefSeq" id="WP_125137345.1">
    <property type="nucleotide sequence ID" value="NZ_LR130778.1"/>
</dbReference>
<evidence type="ECO:0000259" key="1">
    <source>
        <dbReference type="PROSITE" id="PS51832"/>
    </source>
</evidence>
<dbReference type="SMART" id="SM00471">
    <property type="entry name" value="HDc"/>
    <property type="match status" value="1"/>
</dbReference>
<dbReference type="Proteomes" id="UP000279029">
    <property type="component" value="Chromosome"/>
</dbReference>
<dbReference type="SUPFAM" id="SSF109604">
    <property type="entry name" value="HD-domain/PDEase-like"/>
    <property type="match status" value="1"/>
</dbReference>
<dbReference type="EMBL" id="LR130778">
    <property type="protein sequence ID" value="VDN48170.1"/>
    <property type="molecule type" value="Genomic_DNA"/>
</dbReference>
<dbReference type="PROSITE" id="PS51832">
    <property type="entry name" value="HD_GYP"/>
    <property type="match status" value="1"/>
</dbReference>
<dbReference type="InterPro" id="IPR037522">
    <property type="entry name" value="HD_GYP_dom"/>
</dbReference>
<reference evidence="2 3" key="1">
    <citation type="submission" date="2018-09" db="EMBL/GenBank/DDBJ databases">
        <authorList>
            <person name="Postec A."/>
        </authorList>
    </citation>
    <scope>NUCLEOTIDE SEQUENCE [LARGE SCALE GENOMIC DNA]</scope>
    <source>
        <strain evidence="2">70B-A</strain>
    </source>
</reference>
<dbReference type="PANTHER" id="PTHR43155">
    <property type="entry name" value="CYCLIC DI-GMP PHOSPHODIESTERASE PA4108-RELATED"/>
    <property type="match status" value="1"/>
</dbReference>
<evidence type="ECO:0000313" key="3">
    <source>
        <dbReference type="Proteomes" id="UP000279029"/>
    </source>
</evidence>
<accession>A0A3P7P3Q6</accession>
<gene>
    <name evidence="2" type="ORF">PATL70BA_2278</name>
</gene>
<keyword evidence="3" id="KW-1185">Reference proteome</keyword>
<dbReference type="CDD" id="cd00077">
    <property type="entry name" value="HDc"/>
    <property type="match status" value="1"/>
</dbReference>
<dbReference type="Gene3D" id="1.10.3210.10">
    <property type="entry name" value="Hypothetical protein af1432"/>
    <property type="match status" value="1"/>
</dbReference>
<dbReference type="InterPro" id="IPR003607">
    <property type="entry name" value="HD/PDEase_dom"/>
</dbReference>
<sequence>MDDYTLHNLGLGETITDSVYNDEGHLLISKGAIISYELLSKLKKHNGNYFRTLDQLSQSLKPDDLVSKEDMKLSVEAVQTVFVEMIHNDKTGLNPAIPNEHIDLVVNVVESLMATLYTSEKLLYTVTELMDSDDYTYRHSVNVAILSILTAKSMRYTEKEIKNIALGALLHDIGKAKVVSLVRKPAELTEFEKKEMKMHPEYGYQMVKDIETLPYSVKQIIRYHHEKMDGSGYPFGLVGMEIPLYIRLITVCDMYDAMTSNRTYRKKMPIHTALEILMKDAVYKIDPEVYRQMTSTICIFPTGQGVLLSDGRIGIVSLYRHQNPTRPNVQIIDFNVKKGSIDVQEVDLTKHFTLFIIDTWNPSDFAKDFRATIDQNAFYQMSAEEKEKYASSIL</sequence>
<dbReference type="Pfam" id="PF13487">
    <property type="entry name" value="HD_5"/>
    <property type="match status" value="1"/>
</dbReference>
<protein>
    <recommendedName>
        <fullName evidence="1">HD-GYP domain-containing protein</fullName>
    </recommendedName>
</protein>
<organism evidence="2 3">
    <name type="scientific">Petrocella atlantisensis</name>
    <dbReference type="NCBI Taxonomy" id="2173034"/>
    <lineage>
        <taxon>Bacteria</taxon>
        <taxon>Bacillati</taxon>
        <taxon>Bacillota</taxon>
        <taxon>Clostridia</taxon>
        <taxon>Lachnospirales</taxon>
        <taxon>Vallitaleaceae</taxon>
        <taxon>Petrocella</taxon>
    </lineage>
</organism>
<dbReference type="InterPro" id="IPR006675">
    <property type="entry name" value="HDIG_dom"/>
</dbReference>
<dbReference type="KEGG" id="cbar:PATL70BA_2278"/>
<dbReference type="NCBIfam" id="TIGR00277">
    <property type="entry name" value="HDIG"/>
    <property type="match status" value="1"/>
</dbReference>
<dbReference type="OrthoDB" id="9798833at2"/>
<name>A0A3P7P3Q6_9FIRM</name>
<proteinExistence type="predicted"/>
<feature type="domain" description="HD-GYP" evidence="1">
    <location>
        <begin position="115"/>
        <end position="309"/>
    </location>
</feature>
<evidence type="ECO:0000313" key="2">
    <source>
        <dbReference type="EMBL" id="VDN48170.1"/>
    </source>
</evidence>
<dbReference type="PANTHER" id="PTHR43155:SF2">
    <property type="entry name" value="CYCLIC DI-GMP PHOSPHODIESTERASE PA4108"/>
    <property type="match status" value="1"/>
</dbReference>
<dbReference type="AlphaFoldDB" id="A0A3P7P3Q6"/>